<dbReference type="Proteomes" id="UP001303373">
    <property type="component" value="Chromosome 13"/>
</dbReference>
<keyword evidence="3" id="KW-1185">Reference proteome</keyword>
<proteinExistence type="predicted"/>
<feature type="compositionally biased region" description="Polar residues" evidence="1">
    <location>
        <begin position="189"/>
        <end position="201"/>
    </location>
</feature>
<feature type="region of interest" description="Disordered" evidence="1">
    <location>
        <begin position="95"/>
        <end position="201"/>
    </location>
</feature>
<evidence type="ECO:0000313" key="2">
    <source>
        <dbReference type="EMBL" id="WPH04727.1"/>
    </source>
</evidence>
<protein>
    <submittedName>
        <fullName evidence="2">Uncharacterized protein</fullName>
    </submittedName>
</protein>
<gene>
    <name evidence="2" type="ORF">R9X50_00762200</name>
</gene>
<feature type="compositionally biased region" description="Polar residues" evidence="1">
    <location>
        <begin position="18"/>
        <end position="31"/>
    </location>
</feature>
<evidence type="ECO:0000256" key="1">
    <source>
        <dbReference type="SAM" id="MobiDB-lite"/>
    </source>
</evidence>
<feature type="compositionally biased region" description="Low complexity" evidence="1">
    <location>
        <begin position="95"/>
        <end position="105"/>
    </location>
</feature>
<evidence type="ECO:0000313" key="3">
    <source>
        <dbReference type="Proteomes" id="UP001303373"/>
    </source>
</evidence>
<dbReference type="EMBL" id="CP138592">
    <property type="protein sequence ID" value="WPH04727.1"/>
    <property type="molecule type" value="Genomic_DNA"/>
</dbReference>
<feature type="region of interest" description="Disordered" evidence="1">
    <location>
        <begin position="1"/>
        <end position="72"/>
    </location>
</feature>
<dbReference type="PANTHER" id="PTHR38703:SF1">
    <property type="entry name" value="ALLERGEN"/>
    <property type="match status" value="1"/>
</dbReference>
<sequence length="468" mass="51502">MANDTPKARLRKLFRKSPASSPTSDHASLSSPMAAKPPSNDSNQGRLVRKRASRMSLSNVFHGRGRSSSISSKTIEALSPQDVQLSLAATSSALASASSPNSTNPILPRLPPSRDFSNDFHMGKFHNGQNENDQKIAHANVVKDSARQSPPTERTDWPLSWSRPSERRSLSRKSSLTDLRNAERKRPTTADSSQQPGNNQRHIVNLEKTLPKSPSDEFNAGFVSDENANHNHGVHSALGLERGYLIKDATQPVDLNGIVDLTHSNDTTIHQHWAPAVTHETIRKDVHTIREERITREIHNHTVYHRILPIIDIEVLPARHFIPVEGGYCEIAEDEVPGQAGKNAQWLIAETVSKMLPASTGSSCLPHRFTARTFAPDEGQYKEYTSPDGIPRTETTWVHQPTMEIGGMHTGQTHPFHFGSPDSKDDGLRAQLPAGNTIGVSPMLAEQQRKRLEAERAAIQSSVQAASA</sequence>
<organism evidence="2 3">
    <name type="scientific">Acrodontium crateriforme</name>
    <dbReference type="NCBI Taxonomy" id="150365"/>
    <lineage>
        <taxon>Eukaryota</taxon>
        <taxon>Fungi</taxon>
        <taxon>Dikarya</taxon>
        <taxon>Ascomycota</taxon>
        <taxon>Pezizomycotina</taxon>
        <taxon>Dothideomycetes</taxon>
        <taxon>Dothideomycetidae</taxon>
        <taxon>Mycosphaerellales</taxon>
        <taxon>Teratosphaeriaceae</taxon>
        <taxon>Acrodontium</taxon>
    </lineage>
</organism>
<accession>A0AAQ3ME23</accession>
<dbReference type="PANTHER" id="PTHR38703">
    <property type="entry name" value="CHROMOSOME 8, WHOLE GENOME SHOTGUN SEQUENCE"/>
    <property type="match status" value="1"/>
</dbReference>
<reference evidence="2 3" key="1">
    <citation type="submission" date="2023-11" db="EMBL/GenBank/DDBJ databases">
        <title>An acidophilic fungus is an integral part of prey digestion in a carnivorous sundew plant.</title>
        <authorList>
            <person name="Tsai I.J."/>
        </authorList>
    </citation>
    <scope>NUCLEOTIDE SEQUENCE [LARGE SCALE GENOMIC DNA]</scope>
    <source>
        <strain evidence="2">169a</strain>
    </source>
</reference>
<dbReference type="AlphaFoldDB" id="A0AAQ3ME23"/>
<name>A0AAQ3ME23_9PEZI</name>